<evidence type="ECO:0000256" key="16">
    <source>
        <dbReference type="ARBA" id="ARBA00023285"/>
    </source>
</evidence>
<accession>A0A562HZL8</accession>
<dbReference type="AlphaFoldDB" id="A0A562HZL8"/>
<keyword evidence="15" id="KW-0511">Multifunctional enzyme</keyword>
<keyword evidence="10 24" id="KW-0548">Nucleotidyltransferase</keyword>
<evidence type="ECO:0000256" key="11">
    <source>
        <dbReference type="ARBA" id="ARBA00022741"/>
    </source>
</evidence>
<comment type="cofactor">
    <cofactor evidence="2">
        <name>Co(2+)</name>
        <dbReference type="ChEBI" id="CHEBI:48828"/>
    </cofactor>
</comment>
<evidence type="ECO:0000313" key="24">
    <source>
        <dbReference type="EMBL" id="TWH64211.1"/>
    </source>
</evidence>
<dbReference type="Gene3D" id="3.90.550.10">
    <property type="entry name" value="Spore Coat Polysaccharide Biosynthesis Protein SpsA, Chain A"/>
    <property type="match status" value="1"/>
</dbReference>
<protein>
    <recommendedName>
        <fullName evidence="19">Alginate biosynthesis protein AlgA</fullName>
        <ecNumber evidence="8">2.7.7.13</ecNumber>
        <ecNumber evidence="7">5.3.1.8</ecNumber>
    </recommendedName>
</protein>
<evidence type="ECO:0000256" key="8">
    <source>
        <dbReference type="ARBA" id="ARBA00012387"/>
    </source>
</evidence>
<comment type="similarity">
    <text evidence="5 20">Belongs to the mannose-6-phosphate isomerase type 2 family.</text>
</comment>
<dbReference type="InterPro" id="IPR049577">
    <property type="entry name" value="GMPP_N"/>
</dbReference>
<dbReference type="InterPro" id="IPR006375">
    <property type="entry name" value="Man1P_GuaTrfase/Man6P_Isoase"/>
</dbReference>
<comment type="pathway">
    <text evidence="3">Nucleotide-sugar biosynthesis; GDP-alpha-D-mannose biosynthesis; alpha-D-mannose 1-phosphate from D-fructose 6-phosphate: step 1/2.</text>
</comment>
<dbReference type="GO" id="GO:0009298">
    <property type="term" value="P:GDP-mannose biosynthetic process"/>
    <property type="evidence" value="ECO:0007669"/>
    <property type="project" value="UniProtKB-UniPathway"/>
</dbReference>
<keyword evidence="13" id="KW-0342">GTP-binding</keyword>
<evidence type="ECO:0000256" key="12">
    <source>
        <dbReference type="ARBA" id="ARBA00022841"/>
    </source>
</evidence>
<evidence type="ECO:0000256" key="3">
    <source>
        <dbReference type="ARBA" id="ARBA00004666"/>
    </source>
</evidence>
<evidence type="ECO:0000256" key="7">
    <source>
        <dbReference type="ARBA" id="ARBA00011956"/>
    </source>
</evidence>
<feature type="domain" description="MannoseP isomerase/GMP-like beta-helix" evidence="23">
    <location>
        <begin position="305"/>
        <end position="350"/>
    </location>
</feature>
<reference evidence="24 25" key="1">
    <citation type="submission" date="2019-07" db="EMBL/GenBank/DDBJ databases">
        <title>Genomic Encyclopedia of Type Strains, Phase I: the one thousand microbial genomes (KMG-I) project.</title>
        <authorList>
            <person name="Kyrpides N."/>
        </authorList>
    </citation>
    <scope>NUCLEOTIDE SEQUENCE [LARGE SCALE GENOMIC DNA]</scope>
    <source>
        <strain evidence="24 25">DSM 375</strain>
    </source>
</reference>
<evidence type="ECO:0000256" key="6">
    <source>
        <dbReference type="ARBA" id="ARBA00011245"/>
    </source>
</evidence>
<dbReference type="FunFam" id="2.60.120.10:FF:000032">
    <property type="entry name" value="Mannose-1-phosphate guanylyltransferase/mannose-6-phosphate isomerase"/>
    <property type="match status" value="1"/>
</dbReference>
<dbReference type="GO" id="GO:0004476">
    <property type="term" value="F:mannose-6-phosphate isomerase activity"/>
    <property type="evidence" value="ECO:0007669"/>
    <property type="project" value="UniProtKB-EC"/>
</dbReference>
<feature type="domain" description="Nucleotidyl transferase" evidence="21">
    <location>
        <begin position="7"/>
        <end position="293"/>
    </location>
</feature>
<dbReference type="EMBL" id="VLKG01000011">
    <property type="protein sequence ID" value="TWH64211.1"/>
    <property type="molecule type" value="Genomic_DNA"/>
</dbReference>
<evidence type="ECO:0000259" key="21">
    <source>
        <dbReference type="Pfam" id="PF00483"/>
    </source>
</evidence>
<dbReference type="GO" id="GO:0042121">
    <property type="term" value="P:alginic acid biosynthetic process"/>
    <property type="evidence" value="ECO:0007669"/>
    <property type="project" value="UniProtKB-KW"/>
</dbReference>
<proteinExistence type="inferred from homology"/>
<evidence type="ECO:0000313" key="25">
    <source>
        <dbReference type="Proteomes" id="UP000319627"/>
    </source>
</evidence>
<name>A0A562HZL8_9GAMM</name>
<dbReference type="InterPro" id="IPR054566">
    <property type="entry name" value="ManC/GMP-like_b-helix"/>
</dbReference>
<evidence type="ECO:0000256" key="9">
    <source>
        <dbReference type="ARBA" id="ARBA00022679"/>
    </source>
</evidence>
<dbReference type="OrthoDB" id="9806359at2"/>
<dbReference type="PANTHER" id="PTHR46390">
    <property type="entry name" value="MANNOSE-1-PHOSPHATE GUANYLYLTRANSFERASE"/>
    <property type="match status" value="1"/>
</dbReference>
<dbReference type="PANTHER" id="PTHR46390:SF1">
    <property type="entry name" value="MANNOSE-1-PHOSPHATE GUANYLYLTRANSFERASE"/>
    <property type="match status" value="1"/>
</dbReference>
<dbReference type="UniPathway" id="UPA00126">
    <property type="reaction ID" value="UER00930"/>
</dbReference>
<dbReference type="Pfam" id="PF01050">
    <property type="entry name" value="MannoseP_isomer"/>
    <property type="match status" value="1"/>
</dbReference>
<dbReference type="GO" id="GO:0005525">
    <property type="term" value="F:GTP binding"/>
    <property type="evidence" value="ECO:0007669"/>
    <property type="project" value="UniProtKB-KW"/>
</dbReference>
<evidence type="ECO:0000256" key="19">
    <source>
        <dbReference type="ARBA" id="ARBA00067387"/>
    </source>
</evidence>
<evidence type="ECO:0000256" key="2">
    <source>
        <dbReference type="ARBA" id="ARBA00001941"/>
    </source>
</evidence>
<dbReference type="RefSeq" id="WP_144572489.1">
    <property type="nucleotide sequence ID" value="NZ_VLKG01000011.1"/>
</dbReference>
<evidence type="ECO:0000256" key="20">
    <source>
        <dbReference type="RuleBase" id="RU004190"/>
    </source>
</evidence>
<dbReference type="EC" id="5.3.1.8" evidence="7"/>
<dbReference type="Pfam" id="PF00483">
    <property type="entry name" value="NTP_transferase"/>
    <property type="match status" value="1"/>
</dbReference>
<evidence type="ECO:0000256" key="13">
    <source>
        <dbReference type="ARBA" id="ARBA00023134"/>
    </source>
</evidence>
<dbReference type="EC" id="2.7.7.13" evidence="8"/>
<keyword evidence="11" id="KW-0547">Nucleotide-binding</keyword>
<evidence type="ECO:0000256" key="10">
    <source>
        <dbReference type="ARBA" id="ARBA00022695"/>
    </source>
</evidence>
<dbReference type="InterPro" id="IPR011051">
    <property type="entry name" value="RmlC_Cupin_sf"/>
</dbReference>
<evidence type="ECO:0000256" key="14">
    <source>
        <dbReference type="ARBA" id="ARBA00023235"/>
    </source>
</evidence>
<evidence type="ECO:0000256" key="5">
    <source>
        <dbReference type="ARBA" id="ARBA00006115"/>
    </source>
</evidence>
<comment type="catalytic activity">
    <reaction evidence="1">
        <text>D-mannose 6-phosphate = D-fructose 6-phosphate</text>
        <dbReference type="Rhea" id="RHEA:12356"/>
        <dbReference type="ChEBI" id="CHEBI:58735"/>
        <dbReference type="ChEBI" id="CHEBI:61527"/>
        <dbReference type="EC" id="5.3.1.8"/>
    </reaction>
</comment>
<keyword evidence="9 24" id="KW-0808">Transferase</keyword>
<comment type="catalytic activity">
    <reaction evidence="17">
        <text>alpha-D-mannose 1-phosphate + GTP + H(+) = GDP-alpha-D-mannose + diphosphate</text>
        <dbReference type="Rhea" id="RHEA:15229"/>
        <dbReference type="ChEBI" id="CHEBI:15378"/>
        <dbReference type="ChEBI" id="CHEBI:33019"/>
        <dbReference type="ChEBI" id="CHEBI:37565"/>
        <dbReference type="ChEBI" id="CHEBI:57527"/>
        <dbReference type="ChEBI" id="CHEBI:58409"/>
        <dbReference type="EC" id="2.7.7.13"/>
    </reaction>
</comment>
<evidence type="ECO:0000256" key="18">
    <source>
        <dbReference type="ARBA" id="ARBA00057590"/>
    </source>
</evidence>
<evidence type="ECO:0000256" key="15">
    <source>
        <dbReference type="ARBA" id="ARBA00023268"/>
    </source>
</evidence>
<dbReference type="FunFam" id="3.90.550.10:FF:000046">
    <property type="entry name" value="Mannose-1-phosphate guanylyltransferase (GDP)"/>
    <property type="match status" value="1"/>
</dbReference>
<dbReference type="SUPFAM" id="SSF53448">
    <property type="entry name" value="Nucleotide-diphospho-sugar transferases"/>
    <property type="match status" value="1"/>
</dbReference>
<dbReference type="InterPro" id="IPR029044">
    <property type="entry name" value="Nucleotide-diphossugar_trans"/>
</dbReference>
<dbReference type="Proteomes" id="UP000319627">
    <property type="component" value="Unassembled WGS sequence"/>
</dbReference>
<keyword evidence="14 24" id="KW-0413">Isomerase</keyword>
<gene>
    <name evidence="24" type="ORF">LX59_02618</name>
</gene>
<dbReference type="GO" id="GO:0004475">
    <property type="term" value="F:mannose-1-phosphate guanylyltransferase (GTP) activity"/>
    <property type="evidence" value="ECO:0007669"/>
    <property type="project" value="UniProtKB-EC"/>
</dbReference>
<dbReference type="InterPro" id="IPR001538">
    <property type="entry name" value="Man6P_isomerase-2_C"/>
</dbReference>
<dbReference type="InterPro" id="IPR005835">
    <property type="entry name" value="NTP_transferase_dom"/>
</dbReference>
<comment type="function">
    <text evidence="18">Produces a precursor for alginate polymerization. The alginate layer provides a protective barrier against host immune defenses and antibiotics.</text>
</comment>
<keyword evidence="25" id="KW-1185">Reference proteome</keyword>
<comment type="pathway">
    <text evidence="4">Nucleotide-sugar biosynthesis; GDP-alpha-D-mannose biosynthesis; GDP-alpha-D-mannose from alpha-D-mannose 1-phosphate (GTP route): step 1/1.</text>
</comment>
<keyword evidence="16" id="KW-0170">Cobalt</keyword>
<organism evidence="24 25">
    <name type="scientific">Azomonas agilis</name>
    <dbReference type="NCBI Taxonomy" id="116849"/>
    <lineage>
        <taxon>Bacteria</taxon>
        <taxon>Pseudomonadati</taxon>
        <taxon>Pseudomonadota</taxon>
        <taxon>Gammaproteobacteria</taxon>
        <taxon>Pseudomonadales</taxon>
        <taxon>Pseudomonadaceae</taxon>
        <taxon>Azomonas</taxon>
    </lineage>
</organism>
<dbReference type="SUPFAM" id="SSF51182">
    <property type="entry name" value="RmlC-like cupins"/>
    <property type="match status" value="1"/>
</dbReference>
<dbReference type="CDD" id="cd02509">
    <property type="entry name" value="GDP-M1P_Guanylyltransferase"/>
    <property type="match status" value="1"/>
</dbReference>
<dbReference type="NCBIfam" id="TIGR01479">
    <property type="entry name" value="GMP_PMI"/>
    <property type="match status" value="1"/>
</dbReference>
<evidence type="ECO:0000259" key="22">
    <source>
        <dbReference type="Pfam" id="PF01050"/>
    </source>
</evidence>
<comment type="subunit">
    <text evidence="6">Monomer.</text>
</comment>
<keyword evidence="12" id="KW-0016">Alginate biosynthesis</keyword>
<comment type="caution">
    <text evidence="24">The sequence shown here is derived from an EMBL/GenBank/DDBJ whole genome shotgun (WGS) entry which is preliminary data.</text>
</comment>
<evidence type="ECO:0000256" key="17">
    <source>
        <dbReference type="ARBA" id="ARBA00047343"/>
    </source>
</evidence>
<evidence type="ECO:0000259" key="23">
    <source>
        <dbReference type="Pfam" id="PF22640"/>
    </source>
</evidence>
<dbReference type="CDD" id="cd02213">
    <property type="entry name" value="cupin_PMI_typeII_C"/>
    <property type="match status" value="1"/>
</dbReference>
<dbReference type="InterPro" id="IPR014710">
    <property type="entry name" value="RmlC-like_jellyroll"/>
</dbReference>
<dbReference type="Gene3D" id="2.60.120.10">
    <property type="entry name" value="Jelly Rolls"/>
    <property type="match status" value="1"/>
</dbReference>
<evidence type="ECO:0000256" key="1">
    <source>
        <dbReference type="ARBA" id="ARBA00000757"/>
    </source>
</evidence>
<dbReference type="InterPro" id="IPR051161">
    <property type="entry name" value="Mannose-6P_isomerase_type2"/>
</dbReference>
<dbReference type="Pfam" id="PF22640">
    <property type="entry name" value="ManC_GMP_beta-helix"/>
    <property type="match status" value="1"/>
</dbReference>
<evidence type="ECO:0000256" key="4">
    <source>
        <dbReference type="ARBA" id="ARBA00004823"/>
    </source>
</evidence>
<feature type="domain" description="Mannose-6-phosphate isomerase type II C-terminal" evidence="22">
    <location>
        <begin position="358"/>
        <end position="472"/>
    </location>
</feature>
<sequence>MHRRFHPVILSGGSGTRLWPLSRAAMPKQLLALTEQASLLQATIRRVDSIAGAQSSILICNNEHRFLIREQLQEIQHTPASIILEPIGRNTAPAIALAALKLMETDPEAVMLVLPADHVIDDQAAFKAAVYQAIPAAEAGYLVTFGIVPTHPETGYGYIRMGEALSDLSSENPSCQVLSFVEKPDQQTAQRFLAEGNYVWNSGMFVLTARRYLDELQTHRPDIFEAVAQAWKARTDDLGFCRPDQEAFVGCPSDSIDYAVMQSTQQAAVIPASFGWSDVGSWASLWQIADKDAEGNCIQGDVFVSDTQNSYVRAEHRHVAVIGLEDVVVVETADAVLVMHRDKAQEVKRAIQFFEQSQRREHLEHVRVYRPWGWYEGMDKGERFQVKRIMVKPGERLSLQMHHHRAEHWVVVSGTAKVTVEGKELLLTENQSTYIPLGHVHCLENPGRIELHLVEVQSGAYLGEDDIVRLQDEYGRTSS</sequence>